<dbReference type="SUPFAM" id="SSF55486">
    <property type="entry name" value="Metalloproteases ('zincins'), catalytic domain"/>
    <property type="match status" value="1"/>
</dbReference>
<dbReference type="InterPro" id="IPR024079">
    <property type="entry name" value="MetalloPept_cat_dom_sf"/>
</dbReference>
<dbReference type="Pfam" id="PF13688">
    <property type="entry name" value="Reprolysin_5"/>
    <property type="match status" value="1"/>
</dbReference>
<name>A0AAU7QCF4_9GAMM</name>
<dbReference type="GO" id="GO:0008237">
    <property type="term" value="F:metallopeptidase activity"/>
    <property type="evidence" value="ECO:0007669"/>
    <property type="project" value="InterPro"/>
</dbReference>
<dbReference type="Gene3D" id="3.40.390.10">
    <property type="entry name" value="Collagenase (Catalytic Domain)"/>
    <property type="match status" value="1"/>
</dbReference>
<dbReference type="AlphaFoldDB" id="A0AAU7QCF4"/>
<accession>A0AAU7QCF4</accession>
<evidence type="ECO:0000313" key="1">
    <source>
        <dbReference type="EMBL" id="XBS69886.1"/>
    </source>
</evidence>
<dbReference type="EMBL" id="CP157947">
    <property type="protein sequence ID" value="XBS69886.1"/>
    <property type="molecule type" value="Genomic_DNA"/>
</dbReference>
<reference evidence="1" key="1">
    <citation type="submission" date="2024-06" db="EMBL/GenBank/DDBJ databases">
        <authorList>
            <person name="Coelho C."/>
            <person name="Bento M."/>
            <person name="Garcia E."/>
            <person name="Camelo A."/>
            <person name="Brandao I."/>
            <person name="Espirito Santo C."/>
            <person name="Trovao J."/>
            <person name="Verissimo A."/>
            <person name="Costa J."/>
            <person name="Tiago I."/>
        </authorList>
    </citation>
    <scope>NUCLEOTIDE SEQUENCE</scope>
    <source>
        <strain evidence="1">KWT182</strain>
    </source>
</reference>
<protein>
    <submittedName>
        <fullName evidence="1">M12 family metallo-peptidase</fullName>
    </submittedName>
</protein>
<organism evidence="1">
    <name type="scientific">Acerihabitans sp. KWT182</name>
    <dbReference type="NCBI Taxonomy" id="3157919"/>
    <lineage>
        <taxon>Bacteria</taxon>
        <taxon>Pseudomonadati</taxon>
        <taxon>Pseudomonadota</taxon>
        <taxon>Gammaproteobacteria</taxon>
        <taxon>Enterobacterales</taxon>
        <taxon>Pectobacteriaceae</taxon>
        <taxon>Acerihabitans</taxon>
    </lineage>
</organism>
<dbReference type="Gene3D" id="2.60.120.1230">
    <property type="match status" value="1"/>
</dbReference>
<proteinExistence type="predicted"/>
<sequence>MASPISVYRALNLPLGVVPPLRTPRTRIELSPGNFYSPITLRENQSRGARVIINNNAAQAATVNFSGLAFSVLPGEIVSFMVGENGLWQKETLTVDLLMVYSDVARNSLGQAAIEARNIEALGLINDALENSGANFRVRLVGLKELVQPADWTSLNIILPQLRTNPDIMAWRDAARADAVHYMTLGTPPECGLAYFNTVPSAFNMVASVVITNTCGTSATRHEFGHNMGIHHGDEQPTPIWARGDAITRTIVAGNAIPFYSTPHRFTPDLGIPMGAVDSVDAVRMMNINSPIVAAFR</sequence>
<gene>
    <name evidence="1" type="ORF">ABK905_00400</name>
</gene>